<name>A0ABV3X7Q2_9FIRM</name>
<dbReference type="InterPro" id="IPR016032">
    <property type="entry name" value="Sig_transdc_resp-reg_C-effctor"/>
</dbReference>
<keyword evidence="2" id="KW-0805">Transcription regulation</keyword>
<dbReference type="Gene3D" id="3.40.50.2300">
    <property type="match status" value="1"/>
</dbReference>
<dbReference type="SUPFAM" id="SSF52172">
    <property type="entry name" value="CheY-like"/>
    <property type="match status" value="1"/>
</dbReference>
<evidence type="ECO:0000256" key="5">
    <source>
        <dbReference type="PROSITE-ProRule" id="PRU00169"/>
    </source>
</evidence>
<gene>
    <name evidence="8" type="ORF">QCO44_11455</name>
</gene>
<dbReference type="SMART" id="SM00421">
    <property type="entry name" value="HTH_LUXR"/>
    <property type="match status" value="1"/>
</dbReference>
<feature type="modified residue" description="4-aspartylphosphate" evidence="5">
    <location>
        <position position="59"/>
    </location>
</feature>
<dbReference type="PRINTS" id="PR00038">
    <property type="entry name" value="HTHLUXR"/>
</dbReference>
<feature type="domain" description="Response regulatory" evidence="7">
    <location>
        <begin position="8"/>
        <end position="124"/>
    </location>
</feature>
<dbReference type="SUPFAM" id="SSF46894">
    <property type="entry name" value="C-terminal effector domain of the bipartite response regulators"/>
    <property type="match status" value="1"/>
</dbReference>
<dbReference type="InterPro" id="IPR039420">
    <property type="entry name" value="WalR-like"/>
</dbReference>
<dbReference type="RefSeq" id="WP_368847944.1">
    <property type="nucleotide sequence ID" value="NZ_CP194411.1"/>
</dbReference>
<organism evidence="8 9">
    <name type="scientific">Selenomonas sputigena</name>
    <dbReference type="NCBI Taxonomy" id="69823"/>
    <lineage>
        <taxon>Bacteria</taxon>
        <taxon>Bacillati</taxon>
        <taxon>Bacillota</taxon>
        <taxon>Negativicutes</taxon>
        <taxon>Selenomonadales</taxon>
        <taxon>Selenomonadaceae</taxon>
        <taxon>Selenomonas</taxon>
    </lineage>
</organism>
<keyword evidence="3" id="KW-0238">DNA-binding</keyword>
<evidence type="ECO:0000313" key="8">
    <source>
        <dbReference type="EMBL" id="MEX5286226.1"/>
    </source>
</evidence>
<dbReference type="InterPro" id="IPR001789">
    <property type="entry name" value="Sig_transdc_resp-reg_receiver"/>
</dbReference>
<reference evidence="8 9" key="1">
    <citation type="submission" date="2023-04" db="EMBL/GenBank/DDBJ databases">
        <title>Genome Sequence of Selenomonas sputigena ATCC 33150.</title>
        <authorList>
            <person name="Miller D.P."/>
            <person name="Anvari S."/>
            <person name="Polson S.W."/>
            <person name="Macdonald M."/>
            <person name="Mcdowell J.V."/>
        </authorList>
    </citation>
    <scope>NUCLEOTIDE SEQUENCE [LARGE SCALE GENOMIC DNA]</scope>
    <source>
        <strain evidence="8 9">ATCC 33150</strain>
    </source>
</reference>
<dbReference type="PANTHER" id="PTHR43214:SF41">
    <property type="entry name" value="NITRATE_NITRITE RESPONSE REGULATOR PROTEIN NARP"/>
    <property type="match status" value="1"/>
</dbReference>
<keyword evidence="1 5" id="KW-0597">Phosphoprotein</keyword>
<sequence>MENKKPLRILLADDHRVLRKGLSLLLSSEEDFVVVAEASDGEEALQKAREVPIDIALLDLSMPGMGGIECLRCLKEQQPDMRVLVLTMHSERQYVYECLKAGANGYLCKDTLDAELFRALRTVAAGGRYLSEREAGLLIDSALGECAEGAELSPREKEVLELIVHGYSLSTIADKLYLSIKTVSTYKTRLMQKLGCTQNSELVDYALRHNILGRKG</sequence>
<dbReference type="InterPro" id="IPR058245">
    <property type="entry name" value="NreC/VraR/RcsB-like_REC"/>
</dbReference>
<dbReference type="SMART" id="SM00448">
    <property type="entry name" value="REC"/>
    <property type="match status" value="1"/>
</dbReference>
<dbReference type="Proteomes" id="UP001559623">
    <property type="component" value="Unassembled WGS sequence"/>
</dbReference>
<dbReference type="InterPro" id="IPR000792">
    <property type="entry name" value="Tscrpt_reg_LuxR_C"/>
</dbReference>
<evidence type="ECO:0000259" key="7">
    <source>
        <dbReference type="PROSITE" id="PS50110"/>
    </source>
</evidence>
<evidence type="ECO:0000259" key="6">
    <source>
        <dbReference type="PROSITE" id="PS50043"/>
    </source>
</evidence>
<evidence type="ECO:0000256" key="1">
    <source>
        <dbReference type="ARBA" id="ARBA00022553"/>
    </source>
</evidence>
<dbReference type="Pfam" id="PF00196">
    <property type="entry name" value="GerE"/>
    <property type="match status" value="1"/>
</dbReference>
<comment type="caution">
    <text evidence="8">The sequence shown here is derived from an EMBL/GenBank/DDBJ whole genome shotgun (WGS) entry which is preliminary data.</text>
</comment>
<dbReference type="PROSITE" id="PS50043">
    <property type="entry name" value="HTH_LUXR_2"/>
    <property type="match status" value="1"/>
</dbReference>
<proteinExistence type="predicted"/>
<protein>
    <submittedName>
        <fullName evidence="8">Response regulator transcription factor</fullName>
    </submittedName>
</protein>
<dbReference type="EMBL" id="JARVLH010000009">
    <property type="protein sequence ID" value="MEX5286226.1"/>
    <property type="molecule type" value="Genomic_DNA"/>
</dbReference>
<evidence type="ECO:0000256" key="2">
    <source>
        <dbReference type="ARBA" id="ARBA00023015"/>
    </source>
</evidence>
<evidence type="ECO:0000256" key="3">
    <source>
        <dbReference type="ARBA" id="ARBA00023125"/>
    </source>
</evidence>
<keyword evidence="4" id="KW-0804">Transcription</keyword>
<dbReference type="PANTHER" id="PTHR43214">
    <property type="entry name" value="TWO-COMPONENT RESPONSE REGULATOR"/>
    <property type="match status" value="1"/>
</dbReference>
<accession>A0ABV3X7Q2</accession>
<dbReference type="InterPro" id="IPR011006">
    <property type="entry name" value="CheY-like_superfamily"/>
</dbReference>
<dbReference type="Pfam" id="PF00072">
    <property type="entry name" value="Response_reg"/>
    <property type="match status" value="1"/>
</dbReference>
<evidence type="ECO:0000256" key="4">
    <source>
        <dbReference type="ARBA" id="ARBA00023163"/>
    </source>
</evidence>
<dbReference type="CDD" id="cd06170">
    <property type="entry name" value="LuxR_C_like"/>
    <property type="match status" value="1"/>
</dbReference>
<evidence type="ECO:0000313" key="9">
    <source>
        <dbReference type="Proteomes" id="UP001559623"/>
    </source>
</evidence>
<dbReference type="CDD" id="cd17535">
    <property type="entry name" value="REC_NarL-like"/>
    <property type="match status" value="1"/>
</dbReference>
<feature type="domain" description="HTH luxR-type" evidence="6">
    <location>
        <begin position="145"/>
        <end position="210"/>
    </location>
</feature>
<keyword evidence="9" id="KW-1185">Reference proteome</keyword>
<dbReference type="PROSITE" id="PS50110">
    <property type="entry name" value="RESPONSE_REGULATORY"/>
    <property type="match status" value="1"/>
</dbReference>